<gene>
    <name evidence="1" type="ORF">MGAL_10B087847</name>
</gene>
<evidence type="ECO:0000313" key="2">
    <source>
        <dbReference type="Proteomes" id="UP000596742"/>
    </source>
</evidence>
<dbReference type="Proteomes" id="UP000596742">
    <property type="component" value="Unassembled WGS sequence"/>
</dbReference>
<reference evidence="1" key="1">
    <citation type="submission" date="2018-11" db="EMBL/GenBank/DDBJ databases">
        <authorList>
            <person name="Alioto T."/>
            <person name="Alioto T."/>
        </authorList>
    </citation>
    <scope>NUCLEOTIDE SEQUENCE</scope>
</reference>
<sequence length="272" mass="30902">MHFLSFLNSNVLLLDGRTQPETIVTGQVMTDKHFYMLMDLVTEEKNARLKQSIEIAQLKSELIATQQRVTPNFHPSNSVNDTLKIELDILKGDMRKIISSHSNLQNEFNLVKAELTSIANLHTILNITDDAKRLDHELQIRNEKLSSIGNDVNARKQDFIALHNKAKSTERSLEEALKKIETNFTTISQQMEDSSNKLQMLENAQNISARKLDKEIRSMSDRVAVTACVEDKDYSNLEKILFPYIHKNLGITDSVISSMKTTGIFKCEKPGL</sequence>
<protein>
    <submittedName>
        <fullName evidence="1">Uncharacterized protein</fullName>
    </submittedName>
</protein>
<dbReference type="AlphaFoldDB" id="A0A8B6DW97"/>
<accession>A0A8B6DW97</accession>
<proteinExistence type="predicted"/>
<organism evidence="1 2">
    <name type="scientific">Mytilus galloprovincialis</name>
    <name type="common">Mediterranean mussel</name>
    <dbReference type="NCBI Taxonomy" id="29158"/>
    <lineage>
        <taxon>Eukaryota</taxon>
        <taxon>Metazoa</taxon>
        <taxon>Spiralia</taxon>
        <taxon>Lophotrochozoa</taxon>
        <taxon>Mollusca</taxon>
        <taxon>Bivalvia</taxon>
        <taxon>Autobranchia</taxon>
        <taxon>Pteriomorphia</taxon>
        <taxon>Mytilida</taxon>
        <taxon>Mytiloidea</taxon>
        <taxon>Mytilidae</taxon>
        <taxon>Mytilinae</taxon>
        <taxon>Mytilus</taxon>
    </lineage>
</organism>
<comment type="caution">
    <text evidence="1">The sequence shown here is derived from an EMBL/GenBank/DDBJ whole genome shotgun (WGS) entry which is preliminary data.</text>
</comment>
<name>A0A8B6DW97_MYTGA</name>
<keyword evidence="2" id="KW-1185">Reference proteome</keyword>
<dbReference type="EMBL" id="UYJE01004065">
    <property type="protein sequence ID" value="VDI24726.1"/>
    <property type="molecule type" value="Genomic_DNA"/>
</dbReference>
<evidence type="ECO:0000313" key="1">
    <source>
        <dbReference type="EMBL" id="VDI24726.1"/>
    </source>
</evidence>